<reference evidence="2" key="1">
    <citation type="submission" date="2022-10" db="EMBL/GenBank/DDBJ databases">
        <title>Culturing micro-colonial fungi from biological soil crusts in the Mojave desert and describing Neophaeococcomyces mojavensis, and introducing the new genera and species Taxawa tesnikishii.</title>
        <authorList>
            <person name="Kurbessoian T."/>
            <person name="Stajich J.E."/>
        </authorList>
    </citation>
    <scope>NUCLEOTIDE SEQUENCE</scope>
    <source>
        <strain evidence="2">TK_41</strain>
    </source>
</reference>
<name>A0AA38X0I4_9EURO</name>
<comment type="caution">
    <text evidence="2">The sequence shown here is derived from an EMBL/GenBank/DDBJ whole genome shotgun (WGS) entry which is preliminary data.</text>
</comment>
<dbReference type="EMBL" id="JAPDRK010000018">
    <property type="protein sequence ID" value="KAJ9604541.1"/>
    <property type="molecule type" value="Genomic_DNA"/>
</dbReference>
<dbReference type="AlphaFoldDB" id="A0AA38X0I4"/>
<evidence type="ECO:0000313" key="3">
    <source>
        <dbReference type="Proteomes" id="UP001172673"/>
    </source>
</evidence>
<proteinExistence type="predicted"/>
<evidence type="ECO:0000256" key="1">
    <source>
        <dbReference type="SAM" id="MobiDB-lite"/>
    </source>
</evidence>
<sequence length="534" mass="59673">MVGPPEQPVLFVQQHPEDRRKNKGSVNASNVKSHVAKSYRFPKIKSNASPAQFDVGDSIRTSSLGLTDPPVLTYRLSADGLVPRKLSTLERHDSKTRRRVRLQHHEESDPFLSPPRPPPPLFHTMFNNRGTERSMVFQYYVTEWWPHGRQLGISSAIFGFTPIMSFDHQIVNQRVSSALHYPSTLSIEAILASASCRMQLVRNQPFSDPHLCETLYLQAIRSLRVRLGLDVPVDEQLILDISGLMYAEIFNKSGPPADVLWNLCKESIIKMGGFGRLSPMTALAALSTDFFVANAKLTAPMLNAYRCPELLGIHASDKTEDGASTRRLVHSRIAELDPRCQALVNSSHHLGTQFTSLWKLPSIYRTLVSLRTHRTRFAKNFRSPLSPSASSSSTKPLVPPQVLEADCQALQMKMWAFNTWLAYSSTTTDGTPVADAPTWAREAISFVWQKADAINALLIGTEWELRQDHLAWISAMGMFASQSTVDRVAYSRLLGNAAGRLGAKDAARLNEELSQHMPLEHMPGYDESLLESVF</sequence>
<gene>
    <name evidence="2" type="ORF">H2200_010654</name>
</gene>
<keyword evidence="3" id="KW-1185">Reference proteome</keyword>
<feature type="region of interest" description="Disordered" evidence="1">
    <location>
        <begin position="1"/>
        <end position="33"/>
    </location>
</feature>
<protein>
    <submittedName>
        <fullName evidence="2">Uncharacterized protein</fullName>
    </submittedName>
</protein>
<evidence type="ECO:0000313" key="2">
    <source>
        <dbReference type="EMBL" id="KAJ9604541.1"/>
    </source>
</evidence>
<dbReference type="Proteomes" id="UP001172673">
    <property type="component" value="Unassembled WGS sequence"/>
</dbReference>
<accession>A0AA38X0I4</accession>
<feature type="region of interest" description="Disordered" evidence="1">
    <location>
        <begin position="89"/>
        <end position="120"/>
    </location>
</feature>
<organism evidence="2 3">
    <name type="scientific">Cladophialophora chaetospira</name>
    <dbReference type="NCBI Taxonomy" id="386627"/>
    <lineage>
        <taxon>Eukaryota</taxon>
        <taxon>Fungi</taxon>
        <taxon>Dikarya</taxon>
        <taxon>Ascomycota</taxon>
        <taxon>Pezizomycotina</taxon>
        <taxon>Eurotiomycetes</taxon>
        <taxon>Chaetothyriomycetidae</taxon>
        <taxon>Chaetothyriales</taxon>
        <taxon>Herpotrichiellaceae</taxon>
        <taxon>Cladophialophora</taxon>
    </lineage>
</organism>